<feature type="transmembrane region" description="Helical" evidence="2">
    <location>
        <begin position="158"/>
        <end position="185"/>
    </location>
</feature>
<keyword evidence="2" id="KW-0812">Transmembrane</keyword>
<organism evidence="3 4">
    <name type="scientific">Microlunatus soli</name>
    <dbReference type="NCBI Taxonomy" id="630515"/>
    <lineage>
        <taxon>Bacteria</taxon>
        <taxon>Bacillati</taxon>
        <taxon>Actinomycetota</taxon>
        <taxon>Actinomycetes</taxon>
        <taxon>Propionibacteriales</taxon>
        <taxon>Propionibacteriaceae</taxon>
        <taxon>Microlunatus</taxon>
    </lineage>
</organism>
<feature type="compositionally biased region" description="Basic and acidic residues" evidence="1">
    <location>
        <begin position="450"/>
        <end position="462"/>
    </location>
</feature>
<reference evidence="3 4" key="1">
    <citation type="submission" date="2016-10" db="EMBL/GenBank/DDBJ databases">
        <authorList>
            <person name="de Groot N.N."/>
        </authorList>
    </citation>
    <scope>NUCLEOTIDE SEQUENCE [LARGE SCALE GENOMIC DNA]</scope>
    <source>
        <strain evidence="3 4">DSM 21800</strain>
    </source>
</reference>
<evidence type="ECO:0000313" key="3">
    <source>
        <dbReference type="EMBL" id="SDS07819.1"/>
    </source>
</evidence>
<evidence type="ECO:0000256" key="1">
    <source>
        <dbReference type="SAM" id="MobiDB-lite"/>
    </source>
</evidence>
<evidence type="ECO:0000256" key="2">
    <source>
        <dbReference type="SAM" id="Phobius"/>
    </source>
</evidence>
<dbReference type="STRING" id="630515.SAMN04489812_0816"/>
<keyword evidence="4" id="KW-1185">Reference proteome</keyword>
<dbReference type="Proteomes" id="UP000199103">
    <property type="component" value="Chromosome I"/>
</dbReference>
<feature type="transmembrane region" description="Helical" evidence="2">
    <location>
        <begin position="87"/>
        <end position="104"/>
    </location>
</feature>
<protein>
    <submittedName>
        <fullName evidence="3">Membrane proteinase PrsW, cleaves anti-sigma factor RsiW, M82 family</fullName>
    </submittedName>
</protein>
<gene>
    <name evidence="3" type="ORF">SAMN04489812_0816</name>
</gene>
<accession>A0A1H1PB30</accession>
<feature type="transmembrane region" description="Helical" evidence="2">
    <location>
        <begin position="229"/>
        <end position="255"/>
    </location>
</feature>
<keyword evidence="2" id="KW-0472">Membrane</keyword>
<sequence>MTCTRCGAETAEVAHFCQICGLDLRSPDMARKKSFAVKPDEPVASFALISTIMPRGTGQHPQTYRIALAIGLAVALVAAIFGALPVAILVAAFAIPIVYIVYLYDVNLWEDEPVLVTVAAFLATGVLALAFTILWTSWRAPLADVVSYGGGLAQGPQVGTLLLVGVLVPIVAQLITQAGPIYLASRPKFDDLMDGLTFGVISGVAYATFDTLVRHREALFGGFVDSGNAAGWVALIFLEGFVKPLLMGTAAGIAAAEFSGLGKGYDGFTPRYFRGLAEAILANIAYQVGAYLLSYLPATQGLMLTLLWGLIILGVLILRVRNVLHLGLMEAALERVARNDESVGDDGELMFCASCEMPLVPGASFCNACGTAVRIGNRQQSRSDLPDRIALATGSTGRGAAPAGSEPAATRTGSATMSPAQPNGSAPGSAPSAGPTQTSPAQATSPSRTADPDRSVEPDRPARHASAGADDPQQSDVHPSSQVTPPRVNRNDSGDQNRGQA</sequence>
<feature type="transmembrane region" description="Helical" evidence="2">
    <location>
        <begin position="192"/>
        <end position="209"/>
    </location>
</feature>
<proteinExistence type="predicted"/>
<feature type="compositionally biased region" description="Polar residues" evidence="1">
    <location>
        <begin position="472"/>
        <end position="484"/>
    </location>
</feature>
<dbReference type="AlphaFoldDB" id="A0A1H1PB30"/>
<name>A0A1H1PB30_9ACTN</name>
<feature type="compositionally biased region" description="Polar residues" evidence="1">
    <location>
        <begin position="436"/>
        <end position="448"/>
    </location>
</feature>
<dbReference type="EMBL" id="LT629772">
    <property type="protein sequence ID" value="SDS07819.1"/>
    <property type="molecule type" value="Genomic_DNA"/>
</dbReference>
<keyword evidence="2" id="KW-1133">Transmembrane helix</keyword>
<feature type="compositionally biased region" description="Low complexity" evidence="1">
    <location>
        <begin position="418"/>
        <end position="435"/>
    </location>
</feature>
<evidence type="ECO:0000313" key="4">
    <source>
        <dbReference type="Proteomes" id="UP000199103"/>
    </source>
</evidence>
<feature type="transmembrane region" description="Helical" evidence="2">
    <location>
        <begin position="116"/>
        <end position="138"/>
    </location>
</feature>
<feature type="transmembrane region" description="Helical" evidence="2">
    <location>
        <begin position="302"/>
        <end position="320"/>
    </location>
</feature>
<feature type="region of interest" description="Disordered" evidence="1">
    <location>
        <begin position="392"/>
        <end position="501"/>
    </location>
</feature>